<gene>
    <name evidence="2" type="ORF">GCM10008111_08500</name>
</gene>
<comment type="caution">
    <text evidence="2">The sequence shown here is derived from an EMBL/GenBank/DDBJ whole genome shotgun (WGS) entry which is preliminary data.</text>
</comment>
<feature type="chain" id="PRO_5045045579" description="DUF2271 domain-containing protein" evidence="1">
    <location>
        <begin position="22"/>
        <end position="163"/>
    </location>
</feature>
<organism evidence="2 3">
    <name type="scientific">Alishewanella tabrizica</name>
    <dbReference type="NCBI Taxonomy" id="671278"/>
    <lineage>
        <taxon>Bacteria</taxon>
        <taxon>Pseudomonadati</taxon>
        <taxon>Pseudomonadota</taxon>
        <taxon>Gammaproteobacteria</taxon>
        <taxon>Alteromonadales</taxon>
        <taxon>Alteromonadaceae</taxon>
        <taxon>Alishewanella</taxon>
    </lineage>
</organism>
<dbReference type="RefSeq" id="WP_189480866.1">
    <property type="nucleotide sequence ID" value="NZ_BMYR01000003.1"/>
</dbReference>
<name>A0ABQ2WG78_9ALTE</name>
<sequence>MRRIPQSCIAIALLACSPLQAVEAEINVHIPQIETAQYYRPYVAVWIENAEQEPVKLVALWRKEPDWLKDIRRFWRKLGRSDAALVDAMTGATRSPGQYRLHWQGDDDQGQALPKGKYTLYVEASREQGGRSLQKIAFELDGKPYQLRATALEELGELVFTIK</sequence>
<reference evidence="3" key="1">
    <citation type="journal article" date="2019" name="Int. J. Syst. Evol. Microbiol.">
        <title>The Global Catalogue of Microorganisms (GCM) 10K type strain sequencing project: providing services to taxonomists for standard genome sequencing and annotation.</title>
        <authorList>
            <consortium name="The Broad Institute Genomics Platform"/>
            <consortium name="The Broad Institute Genome Sequencing Center for Infectious Disease"/>
            <person name="Wu L."/>
            <person name="Ma J."/>
        </authorList>
    </citation>
    <scope>NUCLEOTIDE SEQUENCE [LARGE SCALE GENOMIC DNA]</scope>
    <source>
        <strain evidence="3">KCTC 23723</strain>
    </source>
</reference>
<dbReference type="PIRSF" id="PIRSF014995">
    <property type="entry name" value="UCP014995"/>
    <property type="match status" value="1"/>
</dbReference>
<dbReference type="Gene3D" id="2.60.40.4070">
    <property type="match status" value="1"/>
</dbReference>
<evidence type="ECO:0000313" key="3">
    <source>
        <dbReference type="Proteomes" id="UP000634667"/>
    </source>
</evidence>
<dbReference type="PROSITE" id="PS51257">
    <property type="entry name" value="PROKAR_LIPOPROTEIN"/>
    <property type="match status" value="1"/>
</dbReference>
<evidence type="ECO:0000256" key="1">
    <source>
        <dbReference type="SAM" id="SignalP"/>
    </source>
</evidence>
<dbReference type="EMBL" id="BMYR01000003">
    <property type="protein sequence ID" value="GGW54822.1"/>
    <property type="molecule type" value="Genomic_DNA"/>
</dbReference>
<feature type="signal peptide" evidence="1">
    <location>
        <begin position="1"/>
        <end position="21"/>
    </location>
</feature>
<evidence type="ECO:0008006" key="4">
    <source>
        <dbReference type="Google" id="ProtNLM"/>
    </source>
</evidence>
<dbReference type="InterPro" id="IPR014469">
    <property type="entry name" value="DUF2271"/>
</dbReference>
<dbReference type="Proteomes" id="UP000634667">
    <property type="component" value="Unassembled WGS sequence"/>
</dbReference>
<protein>
    <recommendedName>
        <fullName evidence="4">DUF2271 domain-containing protein</fullName>
    </recommendedName>
</protein>
<proteinExistence type="predicted"/>
<evidence type="ECO:0000313" key="2">
    <source>
        <dbReference type="EMBL" id="GGW54822.1"/>
    </source>
</evidence>
<accession>A0ABQ2WG78</accession>
<keyword evidence="3" id="KW-1185">Reference proteome</keyword>
<keyword evidence="1" id="KW-0732">Signal</keyword>
<dbReference type="Pfam" id="PF10029">
    <property type="entry name" value="DUF2271"/>
    <property type="match status" value="1"/>
</dbReference>